<dbReference type="Pfam" id="PF07654">
    <property type="entry name" value="C1-set"/>
    <property type="match status" value="1"/>
</dbReference>
<reference evidence="5" key="1">
    <citation type="submission" date="2025-08" db="UniProtKB">
        <authorList>
            <consortium name="Ensembl"/>
        </authorList>
    </citation>
    <scope>IDENTIFICATION</scope>
</reference>
<dbReference type="PROSITE" id="PS50835">
    <property type="entry name" value="IG_LIKE"/>
    <property type="match status" value="1"/>
</dbReference>
<dbReference type="GeneTree" id="ENSGT00940000164625"/>
<name>A0A7N8X957_9TELE</name>
<evidence type="ECO:0000259" key="4">
    <source>
        <dbReference type="PROSITE" id="PS50835"/>
    </source>
</evidence>
<keyword evidence="2" id="KW-0812">Transmembrane</keyword>
<dbReference type="SMART" id="SM00407">
    <property type="entry name" value="IGc1"/>
    <property type="match status" value="1"/>
</dbReference>
<feature type="chain" id="PRO_5030606499" description="Ig-like domain-containing protein" evidence="3">
    <location>
        <begin position="20"/>
        <end position="279"/>
    </location>
</feature>
<dbReference type="Ensembl" id="ENSMAMT00000041401.1">
    <property type="protein sequence ID" value="ENSMAMP00000046815.1"/>
    <property type="gene ID" value="ENSMAMG00000000142.2"/>
</dbReference>
<feature type="domain" description="Ig-like" evidence="4">
    <location>
        <begin position="116"/>
        <end position="223"/>
    </location>
</feature>
<keyword evidence="2" id="KW-1133">Transmembrane helix</keyword>
<dbReference type="PANTHER" id="PTHR23411">
    <property type="entry name" value="TAPASIN"/>
    <property type="match status" value="1"/>
</dbReference>
<protein>
    <recommendedName>
        <fullName evidence="4">Ig-like domain-containing protein</fullName>
    </recommendedName>
</protein>
<keyword evidence="3" id="KW-0732">Signal</keyword>
<dbReference type="Proteomes" id="UP000261640">
    <property type="component" value="Unplaced"/>
</dbReference>
<evidence type="ECO:0000313" key="5">
    <source>
        <dbReference type="Ensembl" id="ENSMAMP00000046815.1"/>
    </source>
</evidence>
<organism evidence="5 6">
    <name type="scientific">Mastacembelus armatus</name>
    <name type="common">zig-zag eel</name>
    <dbReference type="NCBI Taxonomy" id="205130"/>
    <lineage>
        <taxon>Eukaryota</taxon>
        <taxon>Metazoa</taxon>
        <taxon>Chordata</taxon>
        <taxon>Craniata</taxon>
        <taxon>Vertebrata</taxon>
        <taxon>Euteleostomi</taxon>
        <taxon>Actinopterygii</taxon>
        <taxon>Neopterygii</taxon>
        <taxon>Teleostei</taxon>
        <taxon>Neoteleostei</taxon>
        <taxon>Acanthomorphata</taxon>
        <taxon>Anabantaria</taxon>
        <taxon>Synbranchiformes</taxon>
        <taxon>Mastacembelidae</taxon>
        <taxon>Mastacembelus</taxon>
    </lineage>
</organism>
<evidence type="ECO:0000256" key="2">
    <source>
        <dbReference type="SAM" id="Phobius"/>
    </source>
</evidence>
<dbReference type="InterPro" id="IPR013783">
    <property type="entry name" value="Ig-like_fold"/>
</dbReference>
<keyword evidence="6" id="KW-1185">Reference proteome</keyword>
<reference evidence="5" key="2">
    <citation type="submission" date="2025-09" db="UniProtKB">
        <authorList>
            <consortium name="Ensembl"/>
        </authorList>
    </citation>
    <scope>IDENTIFICATION</scope>
</reference>
<dbReference type="InterPro" id="IPR036179">
    <property type="entry name" value="Ig-like_dom_sf"/>
</dbReference>
<sequence length="279" mass="31760">AFLCGVCMFSLCLCGFSPGTPVSSHSPKTCIREGDKAVTLQCEQDDNNYYYMYWYRQSSSGKMELIAYSLNKDICSIEWSSELFDLKLKCCVDREAYFGPGTKLTVLEKDHQATPPTVKVFKPHFKECSGSKDDQKNKTLVCVASRFYPDHVNVTWEVNGNDVRGNSSFGITEDPNAVRDGTYYKITSRLRVPDAFWYADNTFICIVTFYNGTGYEKHTDSIFGEGTFIWNKEIIKNLILLPLKTSDIISLCLIFCLSFLFQLKMGGKQVKRLSSQRKH</sequence>
<keyword evidence="2" id="KW-0472">Membrane</keyword>
<evidence type="ECO:0000256" key="1">
    <source>
        <dbReference type="ARBA" id="ARBA00023319"/>
    </source>
</evidence>
<dbReference type="InterPro" id="IPR003597">
    <property type="entry name" value="Ig_C1-set"/>
</dbReference>
<dbReference type="InterPro" id="IPR050380">
    <property type="entry name" value="Immune_Resp_Modulators"/>
</dbReference>
<keyword evidence="1" id="KW-0393">Immunoglobulin domain</keyword>
<dbReference type="AlphaFoldDB" id="A0A7N8X957"/>
<evidence type="ECO:0000313" key="6">
    <source>
        <dbReference type="Proteomes" id="UP000261640"/>
    </source>
</evidence>
<feature type="signal peptide" evidence="3">
    <location>
        <begin position="1"/>
        <end position="19"/>
    </location>
</feature>
<dbReference type="SUPFAM" id="SSF48726">
    <property type="entry name" value="Immunoglobulin"/>
    <property type="match status" value="2"/>
</dbReference>
<dbReference type="InterPro" id="IPR007110">
    <property type="entry name" value="Ig-like_dom"/>
</dbReference>
<evidence type="ECO:0000256" key="3">
    <source>
        <dbReference type="SAM" id="SignalP"/>
    </source>
</evidence>
<dbReference type="Gene3D" id="2.60.40.10">
    <property type="entry name" value="Immunoglobulins"/>
    <property type="match status" value="2"/>
</dbReference>
<feature type="transmembrane region" description="Helical" evidence="2">
    <location>
        <begin position="248"/>
        <end position="267"/>
    </location>
</feature>
<accession>A0A7N8X957</accession>
<proteinExistence type="predicted"/>